<comment type="similarity">
    <text evidence="2">Belongs to the OB-RGRP/VPS55 family.</text>
</comment>
<dbReference type="EnsemblMetazoa" id="CLYHEMT022213.1">
    <property type="protein sequence ID" value="CLYHEMP022213.1"/>
    <property type="gene ID" value="CLYHEMG022213"/>
</dbReference>
<sequence>MGTLSRIIGMSFLAAIGILLVVLGCVLDEFKTEKGPWWIMFNLFFYILAPIPTLICKRLGNDFSSFSGTSNLVIEIALFLTTGIVISAFGLPVVLARASVIKYGAMACVMIGNLFIFGTILLFFTVFDQEDDFGF</sequence>
<dbReference type="InterPro" id="IPR007262">
    <property type="entry name" value="Vps55/LEPROT"/>
</dbReference>
<dbReference type="GO" id="GO:0016020">
    <property type="term" value="C:membrane"/>
    <property type="evidence" value="ECO:0007669"/>
    <property type="project" value="UniProtKB-SubCell"/>
</dbReference>
<evidence type="ECO:0000313" key="7">
    <source>
        <dbReference type="EnsemblMetazoa" id="CLYHEMP022213.1"/>
    </source>
</evidence>
<organism evidence="7 8">
    <name type="scientific">Clytia hemisphaerica</name>
    <dbReference type="NCBI Taxonomy" id="252671"/>
    <lineage>
        <taxon>Eukaryota</taxon>
        <taxon>Metazoa</taxon>
        <taxon>Cnidaria</taxon>
        <taxon>Hydrozoa</taxon>
        <taxon>Hydroidolina</taxon>
        <taxon>Leptothecata</taxon>
        <taxon>Obeliida</taxon>
        <taxon>Clytiidae</taxon>
        <taxon>Clytia</taxon>
    </lineage>
</organism>
<keyword evidence="3 6" id="KW-0812">Transmembrane</keyword>
<feature type="transmembrane region" description="Helical" evidence="6">
    <location>
        <begin position="6"/>
        <end position="27"/>
    </location>
</feature>
<feature type="transmembrane region" description="Helical" evidence="6">
    <location>
        <begin position="72"/>
        <end position="96"/>
    </location>
</feature>
<evidence type="ECO:0000256" key="5">
    <source>
        <dbReference type="ARBA" id="ARBA00023136"/>
    </source>
</evidence>
<dbReference type="PROSITE" id="PS51257">
    <property type="entry name" value="PROKAR_LIPOPROTEIN"/>
    <property type="match status" value="1"/>
</dbReference>
<dbReference type="PANTHER" id="PTHR12050">
    <property type="entry name" value="LEPTIN RECEPTOR-RELATED"/>
    <property type="match status" value="1"/>
</dbReference>
<evidence type="ECO:0000256" key="2">
    <source>
        <dbReference type="ARBA" id="ARBA00005645"/>
    </source>
</evidence>
<dbReference type="OrthoDB" id="14246at2759"/>
<evidence type="ECO:0000313" key="8">
    <source>
        <dbReference type="Proteomes" id="UP000594262"/>
    </source>
</evidence>
<dbReference type="Pfam" id="PF04133">
    <property type="entry name" value="Vps55"/>
    <property type="match status" value="1"/>
</dbReference>
<keyword evidence="8" id="KW-1185">Reference proteome</keyword>
<evidence type="ECO:0000256" key="6">
    <source>
        <dbReference type="SAM" id="Phobius"/>
    </source>
</evidence>
<accession>A0A7M5XFS4</accession>
<dbReference type="AlphaFoldDB" id="A0A7M5XFS4"/>
<feature type="transmembrane region" description="Helical" evidence="6">
    <location>
        <begin position="39"/>
        <end position="60"/>
    </location>
</feature>
<keyword evidence="4 6" id="KW-1133">Transmembrane helix</keyword>
<evidence type="ECO:0000256" key="3">
    <source>
        <dbReference type="ARBA" id="ARBA00022692"/>
    </source>
</evidence>
<dbReference type="RefSeq" id="XP_066929870.1">
    <property type="nucleotide sequence ID" value="XM_067073769.1"/>
</dbReference>
<name>A0A7M5XFS4_9CNID</name>
<dbReference type="GeneID" id="136817437"/>
<dbReference type="GO" id="GO:0032511">
    <property type="term" value="P:late endosome to vacuole transport via multivesicular body sorting pathway"/>
    <property type="evidence" value="ECO:0007669"/>
    <property type="project" value="TreeGrafter"/>
</dbReference>
<proteinExistence type="inferred from homology"/>
<evidence type="ECO:0000256" key="1">
    <source>
        <dbReference type="ARBA" id="ARBA00004141"/>
    </source>
</evidence>
<dbReference type="PANTHER" id="PTHR12050:SF0">
    <property type="entry name" value="RH04491P"/>
    <property type="match status" value="1"/>
</dbReference>
<reference evidence="7" key="1">
    <citation type="submission" date="2021-01" db="UniProtKB">
        <authorList>
            <consortium name="EnsemblMetazoa"/>
        </authorList>
    </citation>
    <scope>IDENTIFICATION</scope>
</reference>
<protein>
    <submittedName>
        <fullName evidence="7">Uncharacterized protein</fullName>
    </submittedName>
</protein>
<evidence type="ECO:0000256" key="4">
    <source>
        <dbReference type="ARBA" id="ARBA00022989"/>
    </source>
</evidence>
<dbReference type="GO" id="GO:0005768">
    <property type="term" value="C:endosome"/>
    <property type="evidence" value="ECO:0007669"/>
    <property type="project" value="TreeGrafter"/>
</dbReference>
<feature type="transmembrane region" description="Helical" evidence="6">
    <location>
        <begin position="103"/>
        <end position="127"/>
    </location>
</feature>
<comment type="subcellular location">
    <subcellularLocation>
        <location evidence="1">Membrane</location>
        <topology evidence="1">Multi-pass membrane protein</topology>
    </subcellularLocation>
</comment>
<keyword evidence="5 6" id="KW-0472">Membrane</keyword>
<dbReference type="Proteomes" id="UP000594262">
    <property type="component" value="Unplaced"/>
</dbReference>